<sequence>MSYTPPDLGKFRGGKWGPQRKGPLRLVVHTLKESEGIFDRPTVELECGHVTTSWGVKARCSECRKVVKGGKRQWQRLQRLNGCI</sequence>
<dbReference type="AlphaFoldDB" id="A0A0F9HBY1"/>
<accession>A0A0F9HBY1</accession>
<comment type="caution">
    <text evidence="1">The sequence shown here is derived from an EMBL/GenBank/DDBJ whole genome shotgun (WGS) entry which is preliminary data.</text>
</comment>
<evidence type="ECO:0000313" key="1">
    <source>
        <dbReference type="EMBL" id="KKL72587.1"/>
    </source>
</evidence>
<organism evidence="1">
    <name type="scientific">marine sediment metagenome</name>
    <dbReference type="NCBI Taxonomy" id="412755"/>
    <lineage>
        <taxon>unclassified sequences</taxon>
        <taxon>metagenomes</taxon>
        <taxon>ecological metagenomes</taxon>
    </lineage>
</organism>
<gene>
    <name evidence="1" type="ORF">LCGC14_2083400</name>
</gene>
<protein>
    <submittedName>
        <fullName evidence="1">Uncharacterized protein</fullName>
    </submittedName>
</protein>
<proteinExistence type="predicted"/>
<name>A0A0F9HBY1_9ZZZZ</name>
<dbReference type="EMBL" id="LAZR01025226">
    <property type="protein sequence ID" value="KKL72587.1"/>
    <property type="molecule type" value="Genomic_DNA"/>
</dbReference>
<reference evidence="1" key="1">
    <citation type="journal article" date="2015" name="Nature">
        <title>Complex archaea that bridge the gap between prokaryotes and eukaryotes.</title>
        <authorList>
            <person name="Spang A."/>
            <person name="Saw J.H."/>
            <person name="Jorgensen S.L."/>
            <person name="Zaremba-Niedzwiedzka K."/>
            <person name="Martijn J."/>
            <person name="Lind A.E."/>
            <person name="van Eijk R."/>
            <person name="Schleper C."/>
            <person name="Guy L."/>
            <person name="Ettema T.J."/>
        </authorList>
    </citation>
    <scope>NUCLEOTIDE SEQUENCE</scope>
</reference>